<evidence type="ECO:0000256" key="3">
    <source>
        <dbReference type="ARBA" id="ARBA00022840"/>
    </source>
</evidence>
<dbReference type="InterPro" id="IPR003439">
    <property type="entry name" value="ABC_transporter-like_ATP-bd"/>
</dbReference>
<dbReference type="SMART" id="SM00382">
    <property type="entry name" value="AAA"/>
    <property type="match status" value="1"/>
</dbReference>
<dbReference type="InterPro" id="IPR017871">
    <property type="entry name" value="ABC_transporter-like_CS"/>
</dbReference>
<dbReference type="AlphaFoldDB" id="A0A6J6GZJ6"/>
<evidence type="ECO:0000256" key="2">
    <source>
        <dbReference type="ARBA" id="ARBA00022741"/>
    </source>
</evidence>
<sequence>MINLDNLSVRFDDREVLHSINLDIPEGTWSCLVGPNGAGKTTLLRTMLGMQPYSGSIKYDGREIAKNKSLNIAFVPQRPSIPAAMSVAEYVMLGRAKLDGWGKESAHSRNIVHEMLEATQLLGMQGQLVNTLSGGEMQRVLIARALVQEPEVMLLDEPTSALDLHHQIAVLNKVEEVKATGVTIISTMHDITLGAMYAERIIIMQSGRVLLDGESQAVIHSPELRSAFDDRISVHLLDNGRPVIIAAKRESGLVDGVI</sequence>
<dbReference type="FunFam" id="3.40.50.300:FF:000134">
    <property type="entry name" value="Iron-enterobactin ABC transporter ATP-binding protein"/>
    <property type="match status" value="1"/>
</dbReference>
<dbReference type="PANTHER" id="PTHR42794">
    <property type="entry name" value="HEMIN IMPORT ATP-BINDING PROTEIN HMUV"/>
    <property type="match status" value="1"/>
</dbReference>
<dbReference type="InterPro" id="IPR003593">
    <property type="entry name" value="AAA+_ATPase"/>
</dbReference>
<reference evidence="6" key="1">
    <citation type="submission" date="2020-05" db="EMBL/GenBank/DDBJ databases">
        <authorList>
            <person name="Chiriac C."/>
            <person name="Salcher M."/>
            <person name="Ghai R."/>
            <person name="Kavagutti S V."/>
        </authorList>
    </citation>
    <scope>NUCLEOTIDE SEQUENCE</scope>
</reference>
<gene>
    <name evidence="6" type="ORF">UFOPK1852_00423</name>
</gene>
<evidence type="ECO:0000259" key="5">
    <source>
        <dbReference type="PROSITE" id="PS50893"/>
    </source>
</evidence>
<evidence type="ECO:0000256" key="4">
    <source>
        <dbReference type="ARBA" id="ARBA00022967"/>
    </source>
</evidence>
<dbReference type="GO" id="GO:0016887">
    <property type="term" value="F:ATP hydrolysis activity"/>
    <property type="evidence" value="ECO:0007669"/>
    <property type="project" value="InterPro"/>
</dbReference>
<proteinExistence type="predicted"/>
<keyword evidence="2" id="KW-0547">Nucleotide-binding</keyword>
<feature type="domain" description="ABC transporter" evidence="5">
    <location>
        <begin position="2"/>
        <end position="231"/>
    </location>
</feature>
<dbReference type="Gene3D" id="3.40.50.300">
    <property type="entry name" value="P-loop containing nucleotide triphosphate hydrolases"/>
    <property type="match status" value="1"/>
</dbReference>
<keyword evidence="1" id="KW-0813">Transport</keyword>
<dbReference type="Pfam" id="PF00005">
    <property type="entry name" value="ABC_tran"/>
    <property type="match status" value="1"/>
</dbReference>
<dbReference type="PANTHER" id="PTHR42794:SF1">
    <property type="entry name" value="HEMIN IMPORT ATP-BINDING PROTEIN HMUV"/>
    <property type="match status" value="1"/>
</dbReference>
<protein>
    <submittedName>
        <fullName evidence="6">Unannotated protein</fullName>
    </submittedName>
</protein>
<dbReference type="SUPFAM" id="SSF52540">
    <property type="entry name" value="P-loop containing nucleoside triphosphate hydrolases"/>
    <property type="match status" value="1"/>
</dbReference>
<dbReference type="EMBL" id="CAEZUS010000047">
    <property type="protein sequence ID" value="CAB4606346.1"/>
    <property type="molecule type" value="Genomic_DNA"/>
</dbReference>
<dbReference type="CDD" id="cd03214">
    <property type="entry name" value="ABC_Iron-Siderophores_B12_Hemin"/>
    <property type="match status" value="1"/>
</dbReference>
<keyword evidence="3" id="KW-0067">ATP-binding</keyword>
<dbReference type="InterPro" id="IPR027417">
    <property type="entry name" value="P-loop_NTPase"/>
</dbReference>
<dbReference type="PROSITE" id="PS00211">
    <property type="entry name" value="ABC_TRANSPORTER_1"/>
    <property type="match status" value="1"/>
</dbReference>
<name>A0A6J6GZJ6_9ZZZZ</name>
<accession>A0A6J6GZJ6</accession>
<keyword evidence="4" id="KW-1278">Translocase</keyword>
<organism evidence="6">
    <name type="scientific">freshwater metagenome</name>
    <dbReference type="NCBI Taxonomy" id="449393"/>
    <lineage>
        <taxon>unclassified sequences</taxon>
        <taxon>metagenomes</taxon>
        <taxon>ecological metagenomes</taxon>
    </lineage>
</organism>
<evidence type="ECO:0000313" key="6">
    <source>
        <dbReference type="EMBL" id="CAB4606346.1"/>
    </source>
</evidence>
<evidence type="ECO:0000256" key="1">
    <source>
        <dbReference type="ARBA" id="ARBA00022448"/>
    </source>
</evidence>
<dbReference type="GO" id="GO:0005524">
    <property type="term" value="F:ATP binding"/>
    <property type="evidence" value="ECO:0007669"/>
    <property type="project" value="UniProtKB-KW"/>
</dbReference>
<dbReference type="PROSITE" id="PS50893">
    <property type="entry name" value="ABC_TRANSPORTER_2"/>
    <property type="match status" value="1"/>
</dbReference>